<gene>
    <name evidence="2" type="ORF">LCGC14_2974500</name>
</gene>
<proteinExistence type="predicted"/>
<feature type="non-terminal residue" evidence="2">
    <location>
        <position position="186"/>
    </location>
</feature>
<dbReference type="Pfam" id="PF14238">
    <property type="entry name" value="DUF4340"/>
    <property type="match status" value="1"/>
</dbReference>
<evidence type="ECO:0000313" key="2">
    <source>
        <dbReference type="EMBL" id="KKK65400.1"/>
    </source>
</evidence>
<evidence type="ECO:0000259" key="1">
    <source>
        <dbReference type="Pfam" id="PF14238"/>
    </source>
</evidence>
<dbReference type="EMBL" id="LAZR01060572">
    <property type="protein sequence ID" value="KKK65400.1"/>
    <property type="molecule type" value="Genomic_DNA"/>
</dbReference>
<reference evidence="2" key="1">
    <citation type="journal article" date="2015" name="Nature">
        <title>Complex archaea that bridge the gap between prokaryotes and eukaryotes.</title>
        <authorList>
            <person name="Spang A."/>
            <person name="Saw J.H."/>
            <person name="Jorgensen S.L."/>
            <person name="Zaremba-Niedzwiedzka K."/>
            <person name="Martijn J."/>
            <person name="Lind A.E."/>
            <person name="van Eijk R."/>
            <person name="Schleper C."/>
            <person name="Guy L."/>
            <person name="Ettema T.J."/>
        </authorList>
    </citation>
    <scope>NUCLEOTIDE SEQUENCE</scope>
</reference>
<feature type="domain" description="DUF4340" evidence="1">
    <location>
        <begin position="54"/>
        <end position="137"/>
    </location>
</feature>
<dbReference type="AlphaFoldDB" id="A0A0F8XVY3"/>
<dbReference type="Pfam" id="PF11211">
    <property type="entry name" value="DUF2997"/>
    <property type="match status" value="1"/>
</dbReference>
<accession>A0A0F8XVY3</accession>
<comment type="caution">
    <text evidence="2">The sequence shown here is derived from an EMBL/GenBank/DDBJ whole genome shotgun (WGS) entry which is preliminary data.</text>
</comment>
<name>A0A0F8XVY3_9ZZZZ</name>
<sequence length="186" mass="21456">MKTIEIVVTPQGETRVQTLGFTGSSCRDASQFIERALGQQTGERLTRKLYQTLSAELRGRTTWTIDTDTLREVRIVAGKEVLHLRRDGDQWVYPKDPFVKIDPAAVSRYLDRIKTGKAQSFADYKTRNLHKYRLNKPWYVLELTDRVAQVGIRSFSREELDACGPQVARFITPQIVRAEPDWIDRT</sequence>
<protein>
    <recommendedName>
        <fullName evidence="1">DUF4340 domain-containing protein</fullName>
    </recommendedName>
</protein>
<dbReference type="InterPro" id="IPR021375">
    <property type="entry name" value="DUF2997"/>
</dbReference>
<dbReference type="InterPro" id="IPR025641">
    <property type="entry name" value="DUF4340"/>
</dbReference>
<dbReference type="PROSITE" id="PS51257">
    <property type="entry name" value="PROKAR_LIPOPROTEIN"/>
    <property type="match status" value="1"/>
</dbReference>
<organism evidence="2">
    <name type="scientific">marine sediment metagenome</name>
    <dbReference type="NCBI Taxonomy" id="412755"/>
    <lineage>
        <taxon>unclassified sequences</taxon>
        <taxon>metagenomes</taxon>
        <taxon>ecological metagenomes</taxon>
    </lineage>
</organism>